<dbReference type="RefSeq" id="WP_224033307.1">
    <property type="nucleotide sequence ID" value="NZ_AP024849.1"/>
</dbReference>
<proteinExistence type="predicted"/>
<name>A0ABM7T5J0_9CLOT</name>
<keyword evidence="2" id="KW-1185">Reference proteome</keyword>
<protein>
    <submittedName>
        <fullName evidence="1">Uncharacterized protein</fullName>
    </submittedName>
</protein>
<organism evidence="1 2">
    <name type="scientific">Clostridium gelidum</name>
    <dbReference type="NCBI Taxonomy" id="704125"/>
    <lineage>
        <taxon>Bacteria</taxon>
        <taxon>Bacillati</taxon>
        <taxon>Bacillota</taxon>
        <taxon>Clostridia</taxon>
        <taxon>Eubacteriales</taxon>
        <taxon>Clostridiaceae</taxon>
        <taxon>Clostridium</taxon>
    </lineage>
</organism>
<gene>
    <name evidence="1" type="ORF">psyc5s11_29770</name>
</gene>
<dbReference type="Proteomes" id="UP000824633">
    <property type="component" value="Chromosome"/>
</dbReference>
<evidence type="ECO:0000313" key="2">
    <source>
        <dbReference type="Proteomes" id="UP000824633"/>
    </source>
</evidence>
<reference evidence="2" key="1">
    <citation type="submission" date="2021-07" db="EMBL/GenBank/DDBJ databases">
        <title>Complete genome sequencing of a Clostridium isolate.</title>
        <authorList>
            <person name="Ueki A."/>
            <person name="Tonouchi A."/>
        </authorList>
    </citation>
    <scope>NUCLEOTIDE SEQUENCE [LARGE SCALE GENOMIC DNA]</scope>
    <source>
        <strain evidence="2">C5S11</strain>
    </source>
</reference>
<sequence length="56" mass="6873">MGNIIKINMYVERKRINGKIINIKKLEENISDYSRWLKNTNREDKIENYERFLQAQ</sequence>
<dbReference type="EMBL" id="AP024849">
    <property type="protein sequence ID" value="BCZ46910.1"/>
    <property type="molecule type" value="Genomic_DNA"/>
</dbReference>
<accession>A0ABM7T5J0</accession>
<evidence type="ECO:0000313" key="1">
    <source>
        <dbReference type="EMBL" id="BCZ46910.1"/>
    </source>
</evidence>